<feature type="non-terminal residue" evidence="1">
    <location>
        <position position="81"/>
    </location>
</feature>
<evidence type="ECO:0000313" key="2">
    <source>
        <dbReference type="Proteomes" id="UP000007800"/>
    </source>
</evidence>
<dbReference type="AlphaFoldDB" id="C5K4K4"/>
<name>C5K4K4_PERM5</name>
<gene>
    <name evidence="1" type="ORF">Pmar_PMAR008557</name>
</gene>
<dbReference type="EMBL" id="GG670542">
    <property type="protein sequence ID" value="EER20589.1"/>
    <property type="molecule type" value="Genomic_DNA"/>
</dbReference>
<organism evidence="2">
    <name type="scientific">Perkinsus marinus (strain ATCC 50983 / TXsc)</name>
    <dbReference type="NCBI Taxonomy" id="423536"/>
    <lineage>
        <taxon>Eukaryota</taxon>
        <taxon>Sar</taxon>
        <taxon>Alveolata</taxon>
        <taxon>Perkinsozoa</taxon>
        <taxon>Perkinsea</taxon>
        <taxon>Perkinsida</taxon>
        <taxon>Perkinsidae</taxon>
        <taxon>Perkinsus</taxon>
    </lineage>
</organism>
<protein>
    <submittedName>
        <fullName evidence="1">Uncharacterized protein</fullName>
    </submittedName>
</protein>
<dbReference type="RefSeq" id="XP_002788793.1">
    <property type="nucleotide sequence ID" value="XM_002788747.1"/>
</dbReference>
<dbReference type="OrthoDB" id="435756at2759"/>
<keyword evidence="2" id="KW-1185">Reference proteome</keyword>
<dbReference type="Proteomes" id="UP000007800">
    <property type="component" value="Unassembled WGS sequence"/>
</dbReference>
<feature type="non-terminal residue" evidence="1">
    <location>
        <position position="1"/>
    </location>
</feature>
<dbReference type="Pfam" id="PF04724">
    <property type="entry name" value="Glyco_transf_17"/>
    <property type="match status" value="1"/>
</dbReference>
<dbReference type="GO" id="GO:0016020">
    <property type="term" value="C:membrane"/>
    <property type="evidence" value="ECO:0007669"/>
    <property type="project" value="InterPro"/>
</dbReference>
<dbReference type="GeneID" id="9054158"/>
<dbReference type="InParanoid" id="C5K4K4"/>
<proteinExistence type="predicted"/>
<dbReference type="InterPro" id="IPR006813">
    <property type="entry name" value="Glyco_trans_17"/>
</dbReference>
<sequence>AESTHRGMNMLKAAEEAGLKKGDIFTVADLDEIPRPDVLRVLSSCGPWPDSSSRVQLDLQNHLYAFSLTYRERSRAASVNR</sequence>
<dbReference type="GO" id="GO:0003830">
    <property type="term" value="F:beta-1,4-mannosylglycoprotein 4-beta-N-acetylglucosaminyltransferase activity"/>
    <property type="evidence" value="ECO:0007669"/>
    <property type="project" value="InterPro"/>
</dbReference>
<evidence type="ECO:0000313" key="1">
    <source>
        <dbReference type="EMBL" id="EER20589.1"/>
    </source>
</evidence>
<reference evidence="1 2" key="1">
    <citation type="submission" date="2008-07" db="EMBL/GenBank/DDBJ databases">
        <authorList>
            <person name="El-Sayed N."/>
            <person name="Caler E."/>
            <person name="Inman J."/>
            <person name="Amedeo P."/>
            <person name="Hass B."/>
            <person name="Wortman J."/>
        </authorList>
    </citation>
    <scope>NUCLEOTIDE SEQUENCE [LARGE SCALE GENOMIC DNA]</scope>
    <source>
        <strain evidence="2">ATCC 50983 / TXsc</strain>
    </source>
</reference>
<accession>C5K4K4</accession>